<name>A0A0F9TXF8_9ZZZZ</name>
<protein>
    <recommendedName>
        <fullName evidence="2">ANTAR domain-containing protein</fullName>
    </recommendedName>
</protein>
<sequence>MNVTQCNLSANSTKLDHEALLKVAKIATGHCIEGVASHLSKLRGKLFDSDITALHLEAHWLAREAQQLDVSAEVLATLMGSIAREDIEIVNKPEVKEF</sequence>
<dbReference type="EMBL" id="LAZR01000956">
    <property type="protein sequence ID" value="KKN53786.1"/>
    <property type="molecule type" value="Genomic_DNA"/>
</dbReference>
<reference evidence="1" key="1">
    <citation type="journal article" date="2015" name="Nature">
        <title>Complex archaea that bridge the gap between prokaryotes and eukaryotes.</title>
        <authorList>
            <person name="Spang A."/>
            <person name="Saw J.H."/>
            <person name="Jorgensen S.L."/>
            <person name="Zaremba-Niedzwiedzka K."/>
            <person name="Martijn J."/>
            <person name="Lind A.E."/>
            <person name="van Eijk R."/>
            <person name="Schleper C."/>
            <person name="Guy L."/>
            <person name="Ettema T.J."/>
        </authorList>
    </citation>
    <scope>NUCLEOTIDE SEQUENCE</scope>
</reference>
<comment type="caution">
    <text evidence="1">The sequence shown here is derived from an EMBL/GenBank/DDBJ whole genome shotgun (WGS) entry which is preliminary data.</text>
</comment>
<evidence type="ECO:0000313" key="1">
    <source>
        <dbReference type="EMBL" id="KKN53786.1"/>
    </source>
</evidence>
<proteinExistence type="predicted"/>
<evidence type="ECO:0008006" key="2">
    <source>
        <dbReference type="Google" id="ProtNLM"/>
    </source>
</evidence>
<organism evidence="1">
    <name type="scientific">marine sediment metagenome</name>
    <dbReference type="NCBI Taxonomy" id="412755"/>
    <lineage>
        <taxon>unclassified sequences</taxon>
        <taxon>metagenomes</taxon>
        <taxon>ecological metagenomes</taxon>
    </lineage>
</organism>
<dbReference type="AlphaFoldDB" id="A0A0F9TXF8"/>
<accession>A0A0F9TXF8</accession>
<gene>
    <name evidence="1" type="ORF">LCGC14_0598790</name>
</gene>